<keyword evidence="4" id="KW-1185">Reference proteome</keyword>
<comment type="caution">
    <text evidence="3">The sequence shown here is derived from an EMBL/GenBank/DDBJ whole genome shotgun (WGS) entry which is preliminary data.</text>
</comment>
<evidence type="ECO:0000259" key="2">
    <source>
        <dbReference type="Pfam" id="PF00582"/>
    </source>
</evidence>
<feature type="domain" description="UspA" evidence="2">
    <location>
        <begin position="232"/>
        <end position="278"/>
    </location>
</feature>
<dbReference type="Proteomes" id="UP001595693">
    <property type="component" value="Unassembled WGS sequence"/>
</dbReference>
<dbReference type="Gene3D" id="3.40.50.12370">
    <property type="match status" value="1"/>
</dbReference>
<sequence length="279" mass="29961">MTSSIKQVLVHLDPTPAARQRLQVALGLAQQQGARLSALYATMPLFLAASAPPDAAAAMAMLVEVDQEQRAAARNMFDEVVRACGIAATWSDTLDLSMFRSFVHQALYADLLVLGQPGERHDLAASVPADFPEYVLLTSGRPALVIPHIGCSDTPGTIAAIAWKPTREAARAVTAALPMLQRASQVHVLCWGNPEDTTVAGERLELDRYLALHGVQATWHRDASEPEALGEILLSRISDLGADLLVMGCYGHSRAREWILGGASRTILASMTVPVLMAH</sequence>
<name>A0ABV8DFE7_9BURK</name>
<dbReference type="RefSeq" id="WP_055395707.1">
    <property type="nucleotide sequence ID" value="NZ_JAMXAX010000004.1"/>
</dbReference>
<gene>
    <name evidence="3" type="ORF">ACFOW3_20520</name>
</gene>
<organism evidence="3 4">
    <name type="scientific">Acidovorax facilis</name>
    <dbReference type="NCBI Taxonomy" id="12917"/>
    <lineage>
        <taxon>Bacteria</taxon>
        <taxon>Pseudomonadati</taxon>
        <taxon>Pseudomonadota</taxon>
        <taxon>Betaproteobacteria</taxon>
        <taxon>Burkholderiales</taxon>
        <taxon>Comamonadaceae</taxon>
        <taxon>Acidovorax</taxon>
    </lineage>
</organism>
<reference evidence="4" key="1">
    <citation type="journal article" date="2019" name="Int. J. Syst. Evol. Microbiol.">
        <title>The Global Catalogue of Microorganisms (GCM) 10K type strain sequencing project: providing services to taxonomists for standard genome sequencing and annotation.</title>
        <authorList>
            <consortium name="The Broad Institute Genomics Platform"/>
            <consortium name="The Broad Institute Genome Sequencing Center for Infectious Disease"/>
            <person name="Wu L."/>
            <person name="Ma J."/>
        </authorList>
    </citation>
    <scope>NUCLEOTIDE SEQUENCE [LARGE SCALE GENOMIC DNA]</scope>
    <source>
        <strain evidence="4">CCUG 2113</strain>
    </source>
</reference>
<accession>A0ABV8DFE7</accession>
<dbReference type="InterPro" id="IPR006016">
    <property type="entry name" value="UspA"/>
</dbReference>
<evidence type="ECO:0000256" key="1">
    <source>
        <dbReference type="ARBA" id="ARBA00008791"/>
    </source>
</evidence>
<dbReference type="PANTHER" id="PTHR46268:SF15">
    <property type="entry name" value="UNIVERSAL STRESS PROTEIN HP_0031"/>
    <property type="match status" value="1"/>
</dbReference>
<dbReference type="EMBL" id="JBHSAJ010000060">
    <property type="protein sequence ID" value="MFC3937011.1"/>
    <property type="molecule type" value="Genomic_DNA"/>
</dbReference>
<comment type="similarity">
    <text evidence="1">Belongs to the universal stress protein A family.</text>
</comment>
<protein>
    <submittedName>
        <fullName evidence="3">Universal stress protein</fullName>
    </submittedName>
</protein>
<evidence type="ECO:0000313" key="3">
    <source>
        <dbReference type="EMBL" id="MFC3937011.1"/>
    </source>
</evidence>
<dbReference type="PANTHER" id="PTHR46268">
    <property type="entry name" value="STRESS RESPONSE PROTEIN NHAX"/>
    <property type="match status" value="1"/>
</dbReference>
<evidence type="ECO:0000313" key="4">
    <source>
        <dbReference type="Proteomes" id="UP001595693"/>
    </source>
</evidence>
<dbReference type="Pfam" id="PF00582">
    <property type="entry name" value="Usp"/>
    <property type="match status" value="1"/>
</dbReference>
<proteinExistence type="inferred from homology"/>
<dbReference type="InterPro" id="IPR006015">
    <property type="entry name" value="Universal_stress_UspA"/>
</dbReference>
<dbReference type="SUPFAM" id="SSF52402">
    <property type="entry name" value="Adenine nucleotide alpha hydrolases-like"/>
    <property type="match status" value="2"/>
</dbReference>
<dbReference type="CDD" id="cd00293">
    <property type="entry name" value="USP-like"/>
    <property type="match status" value="1"/>
</dbReference>
<dbReference type="PRINTS" id="PR01438">
    <property type="entry name" value="UNVRSLSTRESS"/>
</dbReference>